<gene>
    <name evidence="2" type="ORF">SAMN04515673_102345</name>
</gene>
<evidence type="ECO:0008006" key="4">
    <source>
        <dbReference type="Google" id="ProtNLM"/>
    </source>
</evidence>
<organism evidence="2 3">
    <name type="scientific">Poseidonocella sedimentorum</name>
    <dbReference type="NCBI Taxonomy" id="871652"/>
    <lineage>
        <taxon>Bacteria</taxon>
        <taxon>Pseudomonadati</taxon>
        <taxon>Pseudomonadota</taxon>
        <taxon>Alphaproteobacteria</taxon>
        <taxon>Rhodobacterales</taxon>
        <taxon>Roseobacteraceae</taxon>
        <taxon>Poseidonocella</taxon>
    </lineage>
</organism>
<dbReference type="STRING" id="871652.SAMN04515673_102345"/>
<dbReference type="OrthoDB" id="7067979at2"/>
<dbReference type="PROSITE" id="PS51257">
    <property type="entry name" value="PROKAR_LIPOPROTEIN"/>
    <property type="match status" value="1"/>
</dbReference>
<protein>
    <recommendedName>
        <fullName evidence="4">Glycine zipper family protein</fullName>
    </recommendedName>
</protein>
<keyword evidence="3" id="KW-1185">Reference proteome</keyword>
<name>A0A1I6D7N5_9RHOB</name>
<dbReference type="Proteomes" id="UP000199302">
    <property type="component" value="Unassembled WGS sequence"/>
</dbReference>
<proteinExistence type="predicted"/>
<evidence type="ECO:0000313" key="3">
    <source>
        <dbReference type="Proteomes" id="UP000199302"/>
    </source>
</evidence>
<dbReference type="EMBL" id="FOYI01000002">
    <property type="protein sequence ID" value="SFR01449.1"/>
    <property type="molecule type" value="Genomic_DNA"/>
</dbReference>
<feature type="signal peptide" evidence="1">
    <location>
        <begin position="1"/>
        <end position="19"/>
    </location>
</feature>
<accession>A0A1I6D7N5</accession>
<sequence length="121" mass="11967">MKSILLTPLALTALLGACAEMGTDVDPILDGAPNARFESDLAACRDLARNQSQLDHETMASAALGAGIGGLLGKVDEDGDALGGAVVGALAGAAAGVSNASDAREEIVLNCLRGRGHAVVG</sequence>
<reference evidence="2 3" key="1">
    <citation type="submission" date="2016-10" db="EMBL/GenBank/DDBJ databases">
        <authorList>
            <person name="de Groot N.N."/>
        </authorList>
    </citation>
    <scope>NUCLEOTIDE SEQUENCE [LARGE SCALE GENOMIC DNA]</scope>
    <source>
        <strain evidence="3">KMM 9023,NRIC 0796,JCM 17311,KCTC 23692</strain>
    </source>
</reference>
<dbReference type="AlphaFoldDB" id="A0A1I6D7N5"/>
<feature type="chain" id="PRO_5011779728" description="Glycine zipper family protein" evidence="1">
    <location>
        <begin position="20"/>
        <end position="121"/>
    </location>
</feature>
<evidence type="ECO:0000313" key="2">
    <source>
        <dbReference type="EMBL" id="SFR01449.1"/>
    </source>
</evidence>
<dbReference type="RefSeq" id="WP_092077118.1">
    <property type="nucleotide sequence ID" value="NZ_FOYI01000002.1"/>
</dbReference>
<keyword evidence="1" id="KW-0732">Signal</keyword>
<evidence type="ECO:0000256" key="1">
    <source>
        <dbReference type="SAM" id="SignalP"/>
    </source>
</evidence>